<sequence length="788" mass="83877">MTLVAPLRAFGRDDLALAGGKGANLGELVRKGFPVPDGFVITTAAYDLVAGGHDTRDHFERVELPAELREAIAAGYAALGRGPVAVRSSATAEDLPGAAFAGQQDTYLNVVGEEALADAVRRCWGSLWGDRAVAYRHRLGIDPGEVRIAVVVQSMVEAETAGVLFTADPVTGDRARIVVDASSGLGEAVVSGLVTPDHYVLDAAGEVTAYTPGRREVVIRGAAGGGVVRESGAGASGERLPGEALRELARLAGEVAGHFGRPQDIEWAYAGGQVRLLQARPMTALPPPPLGRLNPVRRKLGAILLEYMPVRPYPIDMSTWVPYGPAGLMARVTGHFGIRGAFEDFLVEEEGVVYALVPPRPRPSIRMLVTPVRILRLARRHDPARWTEDPRFRAFVAATEELESRDLAALPWPELVRVPRQALDLVQPVADLRIDYLPGSGLALLRLLVSLKLLGRGKEFGDLIAGARTRTSDANQALEELAEEARLTGALDADPPPAAFAAKLRDFLAEYGHRETASPLLVTPPTWADAPETVLGLVRVLAAKPPAPAAGGDALERLLAHPRLRTAARRARMTRRVQAARAGVAFREDSHFFFTEPLPVLRRSLVEIGRRLRDAGLLQEPEDVFHLRLEELEGIDDVRTPAEPDRERLRAAVLRRAAKREEFAGVRLIDPAAIFPARPAGDALVAGTPAGGGTATGPVKVIADPAEFGRLTEGDVLVCPYTNPSWTPLFQRAAAVVVDTGGSASHAAIVAREYGIPAVMGTGEGTSVLADGQLVTVDGGTGLVSAAS</sequence>
<dbReference type="PANTHER" id="PTHR43615">
    <property type="entry name" value="PHOSPHOENOLPYRUVATE SYNTHASE-RELATED"/>
    <property type="match status" value="1"/>
</dbReference>
<dbReference type="InterPro" id="IPR013815">
    <property type="entry name" value="ATP_grasp_subdomain_1"/>
</dbReference>
<feature type="domain" description="Pyruvate phosphate dikinase AMP/ATP-binding" evidence="2">
    <location>
        <begin position="52"/>
        <end position="284"/>
    </location>
</feature>
<protein>
    <recommendedName>
        <fullName evidence="5">Phosphoenolpyruvate synthase</fullName>
    </recommendedName>
</protein>
<dbReference type="Gene3D" id="3.30.470.20">
    <property type="entry name" value="ATP-grasp fold, B domain"/>
    <property type="match status" value="1"/>
</dbReference>
<name>A0A918DHE0_9ACTN</name>
<dbReference type="Pfam" id="PF00391">
    <property type="entry name" value="PEP-utilizers"/>
    <property type="match status" value="1"/>
</dbReference>
<dbReference type="SUPFAM" id="SSF56059">
    <property type="entry name" value="Glutathione synthetase ATP-binding domain-like"/>
    <property type="match status" value="1"/>
</dbReference>
<dbReference type="EMBL" id="BMNH01000004">
    <property type="protein sequence ID" value="GGO66346.1"/>
    <property type="molecule type" value="Genomic_DNA"/>
</dbReference>
<evidence type="ECO:0000313" key="3">
    <source>
        <dbReference type="EMBL" id="GGO66346.1"/>
    </source>
</evidence>
<dbReference type="Gene3D" id="3.50.30.10">
    <property type="entry name" value="Phosphohistidine domain"/>
    <property type="match status" value="1"/>
</dbReference>
<feature type="domain" description="Pyruvate phosphate dikinase AMP/ATP-binding" evidence="2">
    <location>
        <begin position="17"/>
        <end position="47"/>
    </location>
</feature>
<dbReference type="RefSeq" id="WP_189123739.1">
    <property type="nucleotide sequence ID" value="NZ_BMNH01000004.1"/>
</dbReference>
<evidence type="ECO:0008006" key="5">
    <source>
        <dbReference type="Google" id="ProtNLM"/>
    </source>
</evidence>
<dbReference type="Proteomes" id="UP000646523">
    <property type="component" value="Unassembled WGS sequence"/>
</dbReference>
<gene>
    <name evidence="3" type="ORF">GCM10012289_20150</name>
</gene>
<dbReference type="InterPro" id="IPR002192">
    <property type="entry name" value="PPDK_AMP/ATP-bd"/>
</dbReference>
<dbReference type="AlphaFoldDB" id="A0A918DHE0"/>
<dbReference type="InterPro" id="IPR036637">
    <property type="entry name" value="Phosphohistidine_dom_sf"/>
</dbReference>
<evidence type="ECO:0000259" key="1">
    <source>
        <dbReference type="Pfam" id="PF00391"/>
    </source>
</evidence>
<feature type="domain" description="PEP-utilising enzyme mobile" evidence="1">
    <location>
        <begin position="712"/>
        <end position="782"/>
    </location>
</feature>
<dbReference type="GO" id="GO:0005524">
    <property type="term" value="F:ATP binding"/>
    <property type="evidence" value="ECO:0007669"/>
    <property type="project" value="InterPro"/>
</dbReference>
<proteinExistence type="predicted"/>
<evidence type="ECO:0000259" key="2">
    <source>
        <dbReference type="Pfam" id="PF01326"/>
    </source>
</evidence>
<reference evidence="3" key="1">
    <citation type="journal article" date="2014" name="Int. J. Syst. Evol. Microbiol.">
        <title>Complete genome sequence of Corynebacterium casei LMG S-19264T (=DSM 44701T), isolated from a smear-ripened cheese.</title>
        <authorList>
            <consortium name="US DOE Joint Genome Institute (JGI-PGF)"/>
            <person name="Walter F."/>
            <person name="Albersmeier A."/>
            <person name="Kalinowski J."/>
            <person name="Ruckert C."/>
        </authorList>
    </citation>
    <scope>NUCLEOTIDE SEQUENCE</scope>
    <source>
        <strain evidence="3">CGMCC 4.7368</strain>
    </source>
</reference>
<dbReference type="Pfam" id="PF01326">
    <property type="entry name" value="PPDK_N"/>
    <property type="match status" value="2"/>
</dbReference>
<dbReference type="GO" id="GO:0016301">
    <property type="term" value="F:kinase activity"/>
    <property type="evidence" value="ECO:0007669"/>
    <property type="project" value="InterPro"/>
</dbReference>
<keyword evidence="4" id="KW-1185">Reference proteome</keyword>
<reference evidence="3" key="2">
    <citation type="submission" date="2020-09" db="EMBL/GenBank/DDBJ databases">
        <authorList>
            <person name="Sun Q."/>
            <person name="Zhou Y."/>
        </authorList>
    </citation>
    <scope>NUCLEOTIDE SEQUENCE</scope>
    <source>
        <strain evidence="3">CGMCC 4.7368</strain>
    </source>
</reference>
<dbReference type="InterPro" id="IPR008279">
    <property type="entry name" value="PEP-util_enz_mobile_dom"/>
</dbReference>
<dbReference type="Gene3D" id="3.30.1490.20">
    <property type="entry name" value="ATP-grasp fold, A domain"/>
    <property type="match status" value="1"/>
</dbReference>
<dbReference type="SUPFAM" id="SSF52009">
    <property type="entry name" value="Phosphohistidine domain"/>
    <property type="match status" value="1"/>
</dbReference>
<accession>A0A918DHE0</accession>
<dbReference type="PANTHER" id="PTHR43615:SF1">
    <property type="entry name" value="PPDK_N DOMAIN-CONTAINING PROTEIN"/>
    <property type="match status" value="1"/>
</dbReference>
<dbReference type="InterPro" id="IPR051549">
    <property type="entry name" value="PEP_Utilizing_Enz"/>
</dbReference>
<comment type="caution">
    <text evidence="3">The sequence shown here is derived from an EMBL/GenBank/DDBJ whole genome shotgun (WGS) entry which is preliminary data.</text>
</comment>
<evidence type="ECO:0000313" key="4">
    <source>
        <dbReference type="Proteomes" id="UP000646523"/>
    </source>
</evidence>
<organism evidence="3 4">
    <name type="scientific">Nonomuraea cavernae</name>
    <dbReference type="NCBI Taxonomy" id="2045107"/>
    <lineage>
        <taxon>Bacteria</taxon>
        <taxon>Bacillati</taxon>
        <taxon>Actinomycetota</taxon>
        <taxon>Actinomycetes</taxon>
        <taxon>Streptosporangiales</taxon>
        <taxon>Streptosporangiaceae</taxon>
        <taxon>Nonomuraea</taxon>
    </lineage>
</organism>